<dbReference type="EC" id="4.1.3.6" evidence="1"/>
<dbReference type="EMBL" id="UGXT01000002">
    <property type="protein sequence ID" value="SUH39754.1"/>
    <property type="molecule type" value="Genomic_DNA"/>
</dbReference>
<protein>
    <submittedName>
        <fullName evidence="1">Citrate lyase subunit alpha</fullName>
        <ecNumber evidence="1">4.1.3.6</ecNumber>
    </submittedName>
</protein>
<dbReference type="GO" id="GO:0008815">
    <property type="term" value="F:citrate (pro-3S)-lyase activity"/>
    <property type="evidence" value="ECO:0007669"/>
    <property type="project" value="UniProtKB-EC"/>
</dbReference>
<proteinExistence type="predicted"/>
<name>A0A379X0Z7_SALET</name>
<keyword evidence="1" id="KW-0456">Lyase</keyword>
<organism evidence="1 2">
    <name type="scientific">Salmonella enterica I</name>
    <dbReference type="NCBI Taxonomy" id="59201"/>
    <lineage>
        <taxon>Bacteria</taxon>
        <taxon>Pseudomonadati</taxon>
        <taxon>Pseudomonadota</taxon>
        <taxon>Gammaproteobacteria</taxon>
        <taxon>Enterobacterales</taxon>
        <taxon>Enterobacteriaceae</taxon>
        <taxon>Salmonella</taxon>
    </lineage>
</organism>
<accession>A0A379X0Z7</accession>
<reference evidence="1 2" key="1">
    <citation type="submission" date="2018-06" db="EMBL/GenBank/DDBJ databases">
        <authorList>
            <consortium name="Pathogen Informatics"/>
            <person name="Doyle S."/>
        </authorList>
    </citation>
    <scope>NUCLEOTIDE SEQUENCE [LARGE SCALE GENOMIC DNA]</scope>
    <source>
        <strain evidence="1 2">NCTC8261</strain>
    </source>
</reference>
<evidence type="ECO:0000313" key="1">
    <source>
        <dbReference type="EMBL" id="SUH39754.1"/>
    </source>
</evidence>
<gene>
    <name evidence="1" type="primary">citF_5</name>
    <name evidence="1" type="ORF">NCTC8261_06124</name>
</gene>
<dbReference type="Proteomes" id="UP000254712">
    <property type="component" value="Unassembled WGS sequence"/>
</dbReference>
<evidence type="ECO:0000313" key="2">
    <source>
        <dbReference type="Proteomes" id="UP000254712"/>
    </source>
</evidence>
<dbReference type="AlphaFoldDB" id="A0A379X0Z7"/>
<sequence length="58" mass="6417">MKETVTMLNQQYVVPEGLQPYQGVTANSPCLPVKRKSVGVKFVTRLKRLSVVPGLKMA</sequence>